<dbReference type="Gene3D" id="3.40.50.880">
    <property type="match status" value="1"/>
</dbReference>
<evidence type="ECO:0008006" key="4">
    <source>
        <dbReference type="Google" id="ProtNLM"/>
    </source>
</evidence>
<proteinExistence type="predicted"/>
<organism evidence="2 3">
    <name type="scientific">Larkinella terrae</name>
    <dbReference type="NCBI Taxonomy" id="2025311"/>
    <lineage>
        <taxon>Bacteria</taxon>
        <taxon>Pseudomonadati</taxon>
        <taxon>Bacteroidota</taxon>
        <taxon>Cytophagia</taxon>
        <taxon>Cytophagales</taxon>
        <taxon>Spirosomataceae</taxon>
        <taxon>Larkinella</taxon>
    </lineage>
</organism>
<name>A0A7K0EF40_9BACT</name>
<dbReference type="RefSeq" id="WP_154173380.1">
    <property type="nucleotide sequence ID" value="NZ_WJXZ01000001.1"/>
</dbReference>
<dbReference type="SUPFAM" id="SSF52317">
    <property type="entry name" value="Class I glutamine amidotransferase-like"/>
    <property type="match status" value="1"/>
</dbReference>
<dbReference type="OrthoDB" id="905934at2"/>
<dbReference type="AlphaFoldDB" id="A0A7K0EF40"/>
<feature type="signal peptide" evidence="1">
    <location>
        <begin position="1"/>
        <end position="21"/>
    </location>
</feature>
<sequence length="601" mass="66938">MNYRNWFLLAFTLGCAVFAGATYGNGNRPNATKKPVIADSSQTARTKKPKKEATPFLYSPQAAPSPKLLFDYYHRKGPSTKVGNYMVTGAWTTINGRYGWDDFVHTNSFDPVFVALEKEFAISMAQEPYSDATLATKDAVVIVNPDNPKLDPTANVLTDAEIAMLRRYVEKGGSLMVMINSGGSDRAAEDFEGVQLRKLTRSFGLDWNSDDTHYSDVSIGENHPYFYDVPIFHYGSGCTLRILPEAKNPTVLMQVASDAGYPDRNVKGPGIVLVRPGKGKFILVGDNGSWTGNMSRPWAENERILKQLFRYLKPDQGVKTPQLPADKSFQYEVTVAELQGIPVTNTLKEIEHPHFKMFSPRPATNMPYLEATADLTLKIGKHGPEEAAPLTAEVNGFRWFEESPQEKQQIQLVASRQGKVSQLAAKGQGARWLAPDVSILVPLLPVDGIRPGDRWESIENVRVPMLNGTDLPPLKPTPMSLTYISDTELDGRACRLIRATGELWLSDLGVRVEELLPDEEVRQVGGSRYRFFNEHGGKILYKREQWVDRETGTVIKGRVQTRIVAWIQDKTVPVGSSNAVKDQQMIVSMAHSTTFKLKDAK</sequence>
<evidence type="ECO:0000256" key="1">
    <source>
        <dbReference type="SAM" id="SignalP"/>
    </source>
</evidence>
<comment type="caution">
    <text evidence="2">The sequence shown here is derived from an EMBL/GenBank/DDBJ whole genome shotgun (WGS) entry which is preliminary data.</text>
</comment>
<keyword evidence="1" id="KW-0732">Signal</keyword>
<keyword evidence="3" id="KW-1185">Reference proteome</keyword>
<gene>
    <name evidence="2" type="ORF">GJJ30_04040</name>
</gene>
<reference evidence="2 3" key="1">
    <citation type="journal article" date="2018" name="Antonie Van Leeuwenhoek">
        <title>Larkinella terrae sp. nov., isolated from soil on Jeju Island, South Korea.</title>
        <authorList>
            <person name="Ten L.N."/>
            <person name="Jeon J."/>
            <person name="Park S.J."/>
            <person name="Park S."/>
            <person name="Lee S.Y."/>
            <person name="Kim M.K."/>
            <person name="Jung H.Y."/>
        </authorList>
    </citation>
    <scope>NUCLEOTIDE SEQUENCE [LARGE SCALE GENOMIC DNA]</scope>
    <source>
        <strain evidence="2 3">KCTC 52001</strain>
    </source>
</reference>
<protein>
    <recommendedName>
        <fullName evidence="4">DUF4350 domain-containing protein</fullName>
    </recommendedName>
</protein>
<evidence type="ECO:0000313" key="3">
    <source>
        <dbReference type="Proteomes" id="UP000441754"/>
    </source>
</evidence>
<dbReference type="EMBL" id="WJXZ01000001">
    <property type="protein sequence ID" value="MRS60453.1"/>
    <property type="molecule type" value="Genomic_DNA"/>
</dbReference>
<dbReference type="PROSITE" id="PS51257">
    <property type="entry name" value="PROKAR_LIPOPROTEIN"/>
    <property type="match status" value="1"/>
</dbReference>
<feature type="chain" id="PRO_5029909081" description="DUF4350 domain-containing protein" evidence="1">
    <location>
        <begin position="22"/>
        <end position="601"/>
    </location>
</feature>
<evidence type="ECO:0000313" key="2">
    <source>
        <dbReference type="EMBL" id="MRS60453.1"/>
    </source>
</evidence>
<dbReference type="Proteomes" id="UP000441754">
    <property type="component" value="Unassembled WGS sequence"/>
</dbReference>
<accession>A0A7K0EF40</accession>
<dbReference type="InterPro" id="IPR029062">
    <property type="entry name" value="Class_I_gatase-like"/>
</dbReference>